<dbReference type="SUPFAM" id="SSF54637">
    <property type="entry name" value="Thioesterase/thiol ester dehydrase-isomerase"/>
    <property type="match status" value="1"/>
</dbReference>
<evidence type="ECO:0000313" key="2">
    <source>
        <dbReference type="Proteomes" id="UP001266305"/>
    </source>
</evidence>
<evidence type="ECO:0000313" key="1">
    <source>
        <dbReference type="EMBL" id="KAK2118064.1"/>
    </source>
</evidence>
<reference evidence="1 2" key="1">
    <citation type="submission" date="2023-05" db="EMBL/GenBank/DDBJ databases">
        <title>B98-5 Cell Line De Novo Hybrid Assembly: An Optical Mapping Approach.</title>
        <authorList>
            <person name="Kananen K."/>
            <person name="Auerbach J.A."/>
            <person name="Kautto E."/>
            <person name="Blachly J.S."/>
        </authorList>
    </citation>
    <scope>NUCLEOTIDE SEQUENCE [LARGE SCALE GENOMIC DNA]</scope>
    <source>
        <strain evidence="1">B95-8</strain>
        <tissue evidence="1">Cell line</tissue>
    </source>
</reference>
<gene>
    <name evidence="1" type="primary">ACOT12</name>
    <name evidence="1" type="ORF">P7K49_004951</name>
</gene>
<keyword evidence="2" id="KW-1185">Reference proteome</keyword>
<dbReference type="Proteomes" id="UP001266305">
    <property type="component" value="Unassembled WGS sequence"/>
</dbReference>
<comment type="caution">
    <text evidence="1">The sequence shown here is derived from an EMBL/GenBank/DDBJ whole genome shotgun (WGS) entry which is preliminary data.</text>
</comment>
<dbReference type="InterPro" id="IPR029069">
    <property type="entry name" value="HotDog_dom_sf"/>
</dbReference>
<dbReference type="Gene3D" id="3.10.129.10">
    <property type="entry name" value="Hotdog Thioesterase"/>
    <property type="match status" value="1"/>
</dbReference>
<accession>A0ABQ9W8Y2</accession>
<sequence length="52" mass="5505">MERPAPGEVLMSQAIQPAHATARGELSSGQLLKWIDTTACLAGGRRGKDLQS</sequence>
<proteinExistence type="predicted"/>
<name>A0ABQ9W8Y2_SAGOE</name>
<organism evidence="1 2">
    <name type="scientific">Saguinus oedipus</name>
    <name type="common">Cotton-top tamarin</name>
    <name type="synonym">Oedipomidas oedipus</name>
    <dbReference type="NCBI Taxonomy" id="9490"/>
    <lineage>
        <taxon>Eukaryota</taxon>
        <taxon>Metazoa</taxon>
        <taxon>Chordata</taxon>
        <taxon>Craniata</taxon>
        <taxon>Vertebrata</taxon>
        <taxon>Euteleostomi</taxon>
        <taxon>Mammalia</taxon>
        <taxon>Eutheria</taxon>
        <taxon>Euarchontoglires</taxon>
        <taxon>Primates</taxon>
        <taxon>Haplorrhini</taxon>
        <taxon>Platyrrhini</taxon>
        <taxon>Cebidae</taxon>
        <taxon>Callitrichinae</taxon>
        <taxon>Saguinus</taxon>
    </lineage>
</organism>
<protein>
    <submittedName>
        <fullName evidence="1">Acyl-coenzyme A thioesterase 12</fullName>
    </submittedName>
</protein>
<dbReference type="EMBL" id="JASSZA010000002">
    <property type="protein sequence ID" value="KAK2118064.1"/>
    <property type="molecule type" value="Genomic_DNA"/>
</dbReference>